<dbReference type="CDD" id="cd09272">
    <property type="entry name" value="RNase_HI_RT_Ty1"/>
    <property type="match status" value="1"/>
</dbReference>
<name>A0AAD4ZPD1_PRUDU</name>
<reference evidence="1 2" key="1">
    <citation type="journal article" date="2022" name="G3 (Bethesda)">
        <title>Whole-genome sequence and methylome profiling of the almond [Prunus dulcis (Mill.) D.A. Webb] cultivar 'Nonpareil'.</title>
        <authorList>
            <person name="D'Amico-Willman K.M."/>
            <person name="Ouma W.Z."/>
            <person name="Meulia T."/>
            <person name="Sideli G.M."/>
            <person name="Gradziel T.M."/>
            <person name="Fresnedo-Ramirez J."/>
        </authorList>
    </citation>
    <scope>NUCLEOTIDE SEQUENCE [LARGE SCALE GENOMIC DNA]</scope>
    <source>
        <strain evidence="1">Clone GOH B32 T37-40</strain>
    </source>
</reference>
<dbReference type="Proteomes" id="UP001054821">
    <property type="component" value="Chromosome 1"/>
</dbReference>
<comment type="caution">
    <text evidence="1">The sequence shown here is derived from an EMBL/GenBank/DDBJ whole genome shotgun (WGS) entry which is preliminary data.</text>
</comment>
<gene>
    <name evidence="1" type="ORF">L3X38_004681</name>
</gene>
<evidence type="ECO:0000313" key="2">
    <source>
        <dbReference type="Proteomes" id="UP001054821"/>
    </source>
</evidence>
<organism evidence="1 2">
    <name type="scientific">Prunus dulcis</name>
    <name type="common">Almond</name>
    <name type="synonym">Amygdalus dulcis</name>
    <dbReference type="NCBI Taxonomy" id="3755"/>
    <lineage>
        <taxon>Eukaryota</taxon>
        <taxon>Viridiplantae</taxon>
        <taxon>Streptophyta</taxon>
        <taxon>Embryophyta</taxon>
        <taxon>Tracheophyta</taxon>
        <taxon>Spermatophyta</taxon>
        <taxon>Magnoliopsida</taxon>
        <taxon>eudicotyledons</taxon>
        <taxon>Gunneridae</taxon>
        <taxon>Pentapetalae</taxon>
        <taxon>rosids</taxon>
        <taxon>fabids</taxon>
        <taxon>Rosales</taxon>
        <taxon>Rosaceae</taxon>
        <taxon>Amygdaloideae</taxon>
        <taxon>Amygdaleae</taxon>
        <taxon>Prunus</taxon>
    </lineage>
</organism>
<sequence>MVGKNIQIKFQLIRDDIKVVRILRYLKSVPGKGMMFLKHGHVKVVGYIDSDWAGKGDKRRSASSYFTFEEIVENPVQHDRTKHVEIDRNSIYEKLEEKIIEVLYVKTTEQLVDMLTKAISNQAFTDSLVNLGICDIDAPS</sequence>
<dbReference type="PANTHER" id="PTHR11439:SF467">
    <property type="entry name" value="INTEGRASE CATALYTIC DOMAIN-CONTAINING PROTEIN"/>
    <property type="match status" value="1"/>
</dbReference>
<accession>A0AAD4ZPD1</accession>
<keyword evidence="2" id="KW-1185">Reference proteome</keyword>
<dbReference type="AlphaFoldDB" id="A0AAD4ZPD1"/>
<evidence type="ECO:0000313" key="1">
    <source>
        <dbReference type="EMBL" id="KAI5351790.1"/>
    </source>
</evidence>
<dbReference type="PANTHER" id="PTHR11439">
    <property type="entry name" value="GAG-POL-RELATED RETROTRANSPOSON"/>
    <property type="match status" value="1"/>
</dbReference>
<protein>
    <submittedName>
        <fullName evidence="1">Uncharacterized protein</fullName>
    </submittedName>
</protein>
<dbReference type="EMBL" id="JAJFAZ020000001">
    <property type="protein sequence ID" value="KAI5351790.1"/>
    <property type="molecule type" value="Genomic_DNA"/>
</dbReference>
<proteinExistence type="predicted"/>